<proteinExistence type="predicted"/>
<name>E3GMC8_9FIRM</name>
<protein>
    <submittedName>
        <fullName evidence="1">Uncharacterized protein</fullName>
    </submittedName>
</protein>
<reference key="1">
    <citation type="submission" date="2010-09" db="EMBL/GenBank/DDBJ databases">
        <authorList>
            <person name="Roh H."/>
            <person name="Ko H.-J."/>
            <person name="Kim D."/>
            <person name="Choi D.G."/>
            <person name="Park S."/>
            <person name="Kim S."/>
            <person name="Kim K.H."/>
            <person name="Chang I.S."/>
            <person name="Choi I.-G."/>
        </authorList>
    </citation>
    <scope>NUCLEOTIDE SEQUENCE</scope>
    <source>
        <strain>KIST612</strain>
    </source>
</reference>
<dbReference type="HOGENOM" id="CLU_2953580_0_0_9"/>
<reference evidence="1 2" key="2">
    <citation type="journal article" date="2011" name="J. Bacteriol.">
        <title>Complete genome sequence of a carbon monoxide-utilizing acetogen, Eubacterium limosum KIST612.</title>
        <authorList>
            <person name="Roh H."/>
            <person name="Ko H.J."/>
            <person name="Kim D."/>
            <person name="Choi D.G."/>
            <person name="Park S."/>
            <person name="Kim S."/>
            <person name="Chang I.S."/>
            <person name="Choi I.G."/>
        </authorList>
    </citation>
    <scope>NUCLEOTIDE SEQUENCE [LARGE SCALE GENOMIC DNA]</scope>
    <source>
        <strain evidence="1 2">KIST612</strain>
    </source>
</reference>
<dbReference type="AlphaFoldDB" id="E3GMC8"/>
<evidence type="ECO:0000313" key="2">
    <source>
        <dbReference type="Proteomes" id="UP000006873"/>
    </source>
</evidence>
<evidence type="ECO:0000313" key="1">
    <source>
        <dbReference type="EMBL" id="ADO36868.1"/>
    </source>
</evidence>
<organism evidence="1 2">
    <name type="scientific">Eubacterium callanderi</name>
    <dbReference type="NCBI Taxonomy" id="53442"/>
    <lineage>
        <taxon>Bacteria</taxon>
        <taxon>Bacillati</taxon>
        <taxon>Bacillota</taxon>
        <taxon>Clostridia</taxon>
        <taxon>Eubacteriales</taxon>
        <taxon>Eubacteriaceae</taxon>
        <taxon>Eubacterium</taxon>
    </lineage>
</organism>
<dbReference type="Proteomes" id="UP000006873">
    <property type="component" value="Chromosome"/>
</dbReference>
<dbReference type="EMBL" id="CP002273">
    <property type="protein sequence ID" value="ADO36868.1"/>
    <property type="molecule type" value="Genomic_DNA"/>
</dbReference>
<sequence length="59" mass="6905">MYDAAEKFAANVTNRNKDNGERIPDNTAVKIQFFDTDYTLGLYHIWGSTRHRHSFPLFL</sequence>
<dbReference type="KEGG" id="elm:ELI_1885"/>
<gene>
    <name evidence="1" type="ordered locus">ELI_1885</name>
</gene>
<accession>E3GMC8</accession>
<keyword evidence="2" id="KW-1185">Reference proteome</keyword>